<gene>
    <name evidence="2" type="ORF">M3N64_11750</name>
</gene>
<dbReference type="Proteomes" id="UP001203004">
    <property type="component" value="Unassembled WGS sequence"/>
</dbReference>
<sequence length="206" mass="23325">MDFQKAPYTYVDRVDLYVKNVQRSKDFYTKMLGLSLLTEEANLITFTANGLSPLITIEQKDGALPLEKRSAGLYHFALLVPTRKDLAAIAAHLMKEGYPLVGGADHAVSEALYLEDPDGNGIEIYRDRSSDSWQWENGRVFMPTEALDEHLLDEWDRAPWKRIAVGTKMGHLHLQVADIKETEKFYLDGLGFDLVAQYGPWADFIS</sequence>
<dbReference type="InterPro" id="IPR004360">
    <property type="entry name" value="Glyas_Fos-R_dOase_dom"/>
</dbReference>
<dbReference type="Gene3D" id="3.10.180.10">
    <property type="entry name" value="2,3-Dihydroxybiphenyl 1,2-Dioxygenase, domain 1"/>
    <property type="match status" value="2"/>
</dbReference>
<reference evidence="2 3" key="1">
    <citation type="submission" date="2022-05" db="EMBL/GenBank/DDBJ databases">
        <title>Sporolactobacillus sp nov CPB3-1, isolated from tree bark (Mangifera indica L.).</title>
        <authorList>
            <person name="Phuengjayaem S."/>
            <person name="Tanasupawat S."/>
        </authorList>
    </citation>
    <scope>NUCLEOTIDE SEQUENCE [LARGE SCALE GENOMIC DNA]</scope>
    <source>
        <strain evidence="2 3">CPB3-1</strain>
    </source>
</reference>
<feature type="domain" description="VOC" evidence="1">
    <location>
        <begin position="168"/>
        <end position="206"/>
    </location>
</feature>
<dbReference type="PROSITE" id="PS51819">
    <property type="entry name" value="VOC"/>
    <property type="match status" value="2"/>
</dbReference>
<dbReference type="SUPFAM" id="SSF54593">
    <property type="entry name" value="Glyoxalase/Bleomycin resistance protein/Dihydroxybiphenyl dioxygenase"/>
    <property type="match status" value="2"/>
</dbReference>
<evidence type="ECO:0000259" key="1">
    <source>
        <dbReference type="PROSITE" id="PS51819"/>
    </source>
</evidence>
<comment type="caution">
    <text evidence="2">The sequence shown here is derived from an EMBL/GenBank/DDBJ whole genome shotgun (WGS) entry which is preliminary data.</text>
</comment>
<feature type="non-terminal residue" evidence="2">
    <location>
        <position position="206"/>
    </location>
</feature>
<keyword evidence="3" id="KW-1185">Reference proteome</keyword>
<organism evidence="2 3">
    <name type="scientific">Sporolactobacillus mangiferae</name>
    <dbReference type="NCBI Taxonomy" id="2940498"/>
    <lineage>
        <taxon>Bacteria</taxon>
        <taxon>Bacillati</taxon>
        <taxon>Bacillota</taxon>
        <taxon>Bacilli</taxon>
        <taxon>Bacillales</taxon>
        <taxon>Sporolactobacillaceae</taxon>
        <taxon>Sporolactobacillus</taxon>
    </lineage>
</organism>
<dbReference type="InterPro" id="IPR037523">
    <property type="entry name" value="VOC_core"/>
</dbReference>
<name>A0ABT0MCK4_9BACL</name>
<protein>
    <submittedName>
        <fullName evidence="2">VOC family protein</fullName>
    </submittedName>
</protein>
<accession>A0ABT0MCK4</accession>
<dbReference type="EMBL" id="JAMAST010000018">
    <property type="protein sequence ID" value="MCL1632591.1"/>
    <property type="molecule type" value="Genomic_DNA"/>
</dbReference>
<evidence type="ECO:0000313" key="3">
    <source>
        <dbReference type="Proteomes" id="UP001203004"/>
    </source>
</evidence>
<dbReference type="RefSeq" id="WP_249102447.1">
    <property type="nucleotide sequence ID" value="NZ_JAMAST010000018.1"/>
</dbReference>
<proteinExistence type="predicted"/>
<dbReference type="InterPro" id="IPR029068">
    <property type="entry name" value="Glyas_Bleomycin-R_OHBP_Dase"/>
</dbReference>
<dbReference type="Pfam" id="PF00903">
    <property type="entry name" value="Glyoxalase"/>
    <property type="match status" value="1"/>
</dbReference>
<dbReference type="PANTHER" id="PTHR43279">
    <property type="entry name" value="CATECHOL-2,3-DIOXYGENASE"/>
    <property type="match status" value="1"/>
</dbReference>
<dbReference type="PANTHER" id="PTHR43279:SF1">
    <property type="entry name" value="CATECHOL-2,3-DIOXYGENASE"/>
    <property type="match status" value="1"/>
</dbReference>
<feature type="domain" description="VOC" evidence="1">
    <location>
        <begin position="10"/>
        <end position="127"/>
    </location>
</feature>
<evidence type="ECO:0000313" key="2">
    <source>
        <dbReference type="EMBL" id="MCL1632591.1"/>
    </source>
</evidence>